<dbReference type="RefSeq" id="WP_279384657.1">
    <property type="nucleotide sequence ID" value="NZ_AP022869.1"/>
</dbReference>
<keyword evidence="1" id="KW-0812">Transmembrane</keyword>
<organism evidence="3 4">
    <name type="scientific">Vreelandella aquamarina</name>
    <dbReference type="NCBI Taxonomy" id="77097"/>
    <lineage>
        <taxon>Bacteria</taxon>
        <taxon>Pseudomonadati</taxon>
        <taxon>Pseudomonadota</taxon>
        <taxon>Gammaproteobacteria</taxon>
        <taxon>Oceanospirillales</taxon>
        <taxon>Halomonadaceae</taxon>
        <taxon>Vreelandella</taxon>
    </lineage>
</organism>
<dbReference type="Proteomes" id="UP000501053">
    <property type="component" value="Chromosome"/>
</dbReference>
<evidence type="ECO:0000313" key="5">
    <source>
        <dbReference type="Proteomes" id="UP000501053"/>
    </source>
</evidence>
<dbReference type="EMBL" id="AP022869">
    <property type="protein sequence ID" value="BCB69961.1"/>
    <property type="molecule type" value="Genomic_DNA"/>
</dbReference>
<feature type="transmembrane region" description="Helical" evidence="1">
    <location>
        <begin position="6"/>
        <end position="29"/>
    </location>
</feature>
<keyword evidence="1" id="KW-0472">Membrane</keyword>
<keyword evidence="5" id="KW-1185">Reference proteome</keyword>
<accession>A0A1H8F3W7</accession>
<gene>
    <name evidence="2" type="ORF">HMEPL2_03120</name>
    <name evidence="3" type="ORF">SAMN04490369_100633</name>
</gene>
<evidence type="ECO:0000256" key="1">
    <source>
        <dbReference type="SAM" id="Phobius"/>
    </source>
</evidence>
<reference evidence="2 5" key="2">
    <citation type="submission" date="2020-03" db="EMBL/GenBank/DDBJ databases">
        <title>Complete Genome Sequence of Halomonas meridiana strain Eplume2, isolated from hydrothermal-plume in the north east Pacific Ocean.</title>
        <authorList>
            <person name="Kurihara Y."/>
            <person name="Kawai S."/>
            <person name="Sakai A."/>
            <person name="Galipon J."/>
            <person name="Arakawa K."/>
        </authorList>
    </citation>
    <scope>NUCLEOTIDE SEQUENCE [LARGE SCALE GENOMIC DNA]</scope>
    <source>
        <strain evidence="2 5">Eplume2</strain>
    </source>
</reference>
<proteinExistence type="predicted"/>
<evidence type="ECO:0000313" key="2">
    <source>
        <dbReference type="EMBL" id="BCB69961.1"/>
    </source>
</evidence>
<name>A0A1H8F3W7_9GAMM</name>
<evidence type="ECO:0000313" key="4">
    <source>
        <dbReference type="Proteomes" id="UP000199493"/>
    </source>
</evidence>
<sequence length="41" mass="4841">MYWDDAVIFGLVTVALMITFMVGWVGFVVRDHLRKDERKKP</sequence>
<dbReference type="STRING" id="77097.SAMN04490369_100633"/>
<dbReference type="Proteomes" id="UP000199493">
    <property type="component" value="Unassembled WGS sequence"/>
</dbReference>
<protein>
    <submittedName>
        <fullName evidence="3">Uncharacterized protein</fullName>
    </submittedName>
</protein>
<dbReference type="NCBIfam" id="NF041600">
    <property type="entry name" value="cyt_ox_CcoM"/>
    <property type="match status" value="1"/>
</dbReference>
<dbReference type="InterPro" id="IPR048085">
    <property type="entry name" value="Cyt_ox_CcoM-like"/>
</dbReference>
<keyword evidence="1" id="KW-1133">Transmembrane helix</keyword>
<evidence type="ECO:0000313" key="3">
    <source>
        <dbReference type="EMBL" id="SEN26104.1"/>
    </source>
</evidence>
<reference evidence="3 4" key="1">
    <citation type="submission" date="2016-10" db="EMBL/GenBank/DDBJ databases">
        <authorList>
            <person name="de Groot N.N."/>
        </authorList>
    </citation>
    <scope>NUCLEOTIDE SEQUENCE [LARGE SCALE GENOMIC DNA]</scope>
    <source>
        <strain evidence="3 4">558</strain>
    </source>
</reference>
<accession>A0A6F8X6G0</accession>
<dbReference type="EMBL" id="FODB01000006">
    <property type="protein sequence ID" value="SEN26104.1"/>
    <property type="molecule type" value="Genomic_DNA"/>
</dbReference>
<dbReference type="AlphaFoldDB" id="A0A1H8F3W7"/>